<comment type="subcellular location">
    <subcellularLocation>
        <location evidence="1">Membrane</location>
        <topology evidence="1">Multi-pass membrane protein</topology>
    </subcellularLocation>
</comment>
<evidence type="ECO:0000259" key="7">
    <source>
        <dbReference type="Pfam" id="PF00892"/>
    </source>
</evidence>
<dbReference type="InterPro" id="IPR000620">
    <property type="entry name" value="EamA_dom"/>
</dbReference>
<feature type="transmembrane region" description="Helical" evidence="6">
    <location>
        <begin position="123"/>
        <end position="141"/>
    </location>
</feature>
<comment type="similarity">
    <text evidence="2">Belongs to the EamA transporter family.</text>
</comment>
<evidence type="ECO:0000256" key="5">
    <source>
        <dbReference type="ARBA" id="ARBA00023136"/>
    </source>
</evidence>
<dbReference type="EMBL" id="CP006877">
    <property type="protein sequence ID" value="AJD42105.1"/>
    <property type="molecule type" value="Genomic_DNA"/>
</dbReference>
<dbReference type="GO" id="GO:0016020">
    <property type="term" value="C:membrane"/>
    <property type="evidence" value="ECO:0007669"/>
    <property type="project" value="UniProtKB-SubCell"/>
</dbReference>
<protein>
    <submittedName>
        <fullName evidence="8">Inner membrane transporter protein</fullName>
    </submittedName>
</protein>
<dbReference type="RefSeq" id="WP_039845575.1">
    <property type="nucleotide sequence ID" value="NZ_CP006877.1"/>
</dbReference>
<evidence type="ECO:0000313" key="8">
    <source>
        <dbReference type="EMBL" id="AJD42105.1"/>
    </source>
</evidence>
<evidence type="ECO:0000256" key="2">
    <source>
        <dbReference type="ARBA" id="ARBA00007362"/>
    </source>
</evidence>
<dbReference type="Proteomes" id="UP000031368">
    <property type="component" value="Chromosome"/>
</dbReference>
<evidence type="ECO:0000256" key="4">
    <source>
        <dbReference type="ARBA" id="ARBA00022989"/>
    </source>
</evidence>
<dbReference type="PANTHER" id="PTHR32322:SF2">
    <property type="entry name" value="EAMA DOMAIN-CONTAINING PROTEIN"/>
    <property type="match status" value="1"/>
</dbReference>
<evidence type="ECO:0000313" key="9">
    <source>
        <dbReference type="Proteomes" id="UP000031368"/>
    </source>
</evidence>
<dbReference type="PANTHER" id="PTHR32322">
    <property type="entry name" value="INNER MEMBRANE TRANSPORTER"/>
    <property type="match status" value="1"/>
</dbReference>
<feature type="transmembrane region" description="Helical" evidence="6">
    <location>
        <begin position="215"/>
        <end position="236"/>
    </location>
</feature>
<accession>A0A0B4X5W0</accession>
<feature type="transmembrane region" description="Helical" evidence="6">
    <location>
        <begin position="147"/>
        <end position="171"/>
    </location>
</feature>
<keyword evidence="9" id="KW-1185">Reference proteome</keyword>
<feature type="domain" description="EamA" evidence="7">
    <location>
        <begin position="159"/>
        <end position="287"/>
    </location>
</feature>
<feature type="transmembrane region" description="Helical" evidence="6">
    <location>
        <begin position="32"/>
        <end position="53"/>
    </location>
</feature>
<keyword evidence="4 6" id="KW-1133">Transmembrane helix</keyword>
<organism evidence="8 9">
    <name type="scientific">Rhizobium gallicum bv. gallicum R602sp</name>
    <dbReference type="NCBI Taxonomy" id="1041138"/>
    <lineage>
        <taxon>Bacteria</taxon>
        <taxon>Pseudomonadati</taxon>
        <taxon>Pseudomonadota</taxon>
        <taxon>Alphaproteobacteria</taxon>
        <taxon>Hyphomicrobiales</taxon>
        <taxon>Rhizobiaceae</taxon>
        <taxon>Rhizobium/Agrobacterium group</taxon>
        <taxon>Rhizobium</taxon>
    </lineage>
</organism>
<dbReference type="InterPro" id="IPR050638">
    <property type="entry name" value="AA-Vitamin_Transporters"/>
</dbReference>
<keyword evidence="3 6" id="KW-0812">Transmembrane</keyword>
<dbReference type="HOGENOM" id="CLU_033863_10_0_5"/>
<name>A0A0B4X5W0_9HYPH</name>
<dbReference type="Pfam" id="PF00892">
    <property type="entry name" value="EamA"/>
    <property type="match status" value="2"/>
</dbReference>
<sequence>MTLDRFAPAIFVLLWSTGWVVAKYAARHSEPFTFLGIRYALSALAFFALCWVLKAKWPDRATVLRAIYSGFFLHGFYLAGLWWAIANGVAAGISGIIAALQPLLTAMVAPFLIGEHLQPTQKFGLLLGFFGIAIAVSPKLFDPASASLVHAAVPLAINLIAMISVTYGTIYQKKHLQTGDLKTIATMQYVGALIVTLPLALAFERLHFDATPEAFGALIWSVFGLSMGGIGLLLYLIRRGQVSRAASLIYLMPPTVAIEAFIAFGEPLTVPLIIGTIVVVTGVYLTNRKSARMAEA</sequence>
<dbReference type="AlphaFoldDB" id="A0A0B4X5W0"/>
<feature type="transmembrane region" description="Helical" evidence="6">
    <location>
        <begin position="270"/>
        <end position="287"/>
    </location>
</feature>
<keyword evidence="5 6" id="KW-0472">Membrane</keyword>
<dbReference type="SUPFAM" id="SSF103481">
    <property type="entry name" value="Multidrug resistance efflux transporter EmrE"/>
    <property type="match status" value="2"/>
</dbReference>
<dbReference type="KEGG" id="rga:RGR602_CH02785"/>
<dbReference type="InterPro" id="IPR037185">
    <property type="entry name" value="EmrE-like"/>
</dbReference>
<evidence type="ECO:0000256" key="6">
    <source>
        <dbReference type="SAM" id="Phobius"/>
    </source>
</evidence>
<feature type="transmembrane region" description="Helical" evidence="6">
    <location>
        <begin position="91"/>
        <end position="111"/>
    </location>
</feature>
<feature type="transmembrane region" description="Helical" evidence="6">
    <location>
        <begin position="65"/>
        <end position="85"/>
    </location>
</feature>
<reference evidence="8 9" key="1">
    <citation type="submission" date="2013-11" db="EMBL/GenBank/DDBJ databases">
        <title>Complete genome sequence of Rhizobium gallicum bv. gallicum R602.</title>
        <authorList>
            <person name="Bustos P."/>
            <person name="Santamaria R.I."/>
            <person name="Lozano L."/>
            <person name="Acosta J.L."/>
            <person name="Ormeno-Orrillo E."/>
            <person name="Rogel M.A."/>
            <person name="Romero D."/>
            <person name="Cevallos M.A."/>
            <person name="Martinez-Romero E."/>
            <person name="Gonzalez V."/>
        </authorList>
    </citation>
    <scope>NUCLEOTIDE SEQUENCE [LARGE SCALE GENOMIC DNA]</scope>
    <source>
        <strain evidence="8 9">R602</strain>
    </source>
</reference>
<feature type="transmembrane region" description="Helical" evidence="6">
    <location>
        <begin position="248"/>
        <end position="264"/>
    </location>
</feature>
<feature type="domain" description="EamA" evidence="7">
    <location>
        <begin position="10"/>
        <end position="136"/>
    </location>
</feature>
<gene>
    <name evidence="8" type="ORF">RGR602_CH02785</name>
</gene>
<proteinExistence type="inferred from homology"/>
<evidence type="ECO:0000256" key="3">
    <source>
        <dbReference type="ARBA" id="ARBA00022692"/>
    </source>
</evidence>
<evidence type="ECO:0000256" key="1">
    <source>
        <dbReference type="ARBA" id="ARBA00004141"/>
    </source>
</evidence>
<feature type="transmembrane region" description="Helical" evidence="6">
    <location>
        <begin position="183"/>
        <end position="203"/>
    </location>
</feature>